<dbReference type="PaxDb" id="67767-A0A0J7K140"/>
<name>A0A0J7K140_LASNI</name>
<organism evidence="9 10">
    <name type="scientific">Lasius niger</name>
    <name type="common">Black garden ant</name>
    <dbReference type="NCBI Taxonomy" id="67767"/>
    <lineage>
        <taxon>Eukaryota</taxon>
        <taxon>Metazoa</taxon>
        <taxon>Ecdysozoa</taxon>
        <taxon>Arthropoda</taxon>
        <taxon>Hexapoda</taxon>
        <taxon>Insecta</taxon>
        <taxon>Pterygota</taxon>
        <taxon>Neoptera</taxon>
        <taxon>Endopterygota</taxon>
        <taxon>Hymenoptera</taxon>
        <taxon>Apocrita</taxon>
        <taxon>Aculeata</taxon>
        <taxon>Formicoidea</taxon>
        <taxon>Formicidae</taxon>
        <taxon>Formicinae</taxon>
        <taxon>Lasius</taxon>
        <taxon>Lasius</taxon>
    </lineage>
</organism>
<comment type="caution">
    <text evidence="9">The sequence shown here is derived from an EMBL/GenBank/DDBJ whole genome shotgun (WGS) entry which is preliminary data.</text>
</comment>
<proteinExistence type="inferred from homology"/>
<dbReference type="Proteomes" id="UP000036403">
    <property type="component" value="Unassembled WGS sequence"/>
</dbReference>
<reference evidence="9 10" key="1">
    <citation type="submission" date="2015-04" db="EMBL/GenBank/DDBJ databases">
        <title>Lasius niger genome sequencing.</title>
        <authorList>
            <person name="Konorov E.A."/>
            <person name="Nikitin M.A."/>
            <person name="Kirill M.V."/>
            <person name="Chang P."/>
        </authorList>
    </citation>
    <scope>NUCLEOTIDE SEQUENCE [LARGE SCALE GENOMIC DNA]</scope>
    <source>
        <tissue evidence="9">Whole</tissue>
    </source>
</reference>
<evidence type="ECO:0000256" key="3">
    <source>
        <dbReference type="ARBA" id="ARBA00022692"/>
    </source>
</evidence>
<feature type="transmembrane region" description="Helical" evidence="8">
    <location>
        <begin position="175"/>
        <end position="198"/>
    </location>
</feature>
<evidence type="ECO:0000256" key="1">
    <source>
        <dbReference type="ARBA" id="ARBA00004141"/>
    </source>
</evidence>
<keyword evidence="10" id="KW-1185">Reference proteome</keyword>
<sequence>MMRLGLVARSPILMAVFPFSSNNNNFDKPVNSVIEPLDDKLGWDRVKNIFRLNEDGLYTKELTSIINITISGAVIGAVMGGMNATKNTVDNFISNNEATKFISHFDAKWHLQQTVTTNFIRKGGRMGAKLGLFCCIFSSVTTCTTAYRGKLTVDNYMLGGFVTGLLFKMNLGLRAALVGSGLGSILGGICGGVSILILKISGVTIDEVLEAQQQWVNSRDETLHKKIKECISTELPEVKQLYEENQKVRSVQQKENIENHKT</sequence>
<dbReference type="PANTHER" id="PTHR13002">
    <property type="entry name" value="C3ORF1 PROTEIN-RELATED"/>
    <property type="match status" value="1"/>
</dbReference>
<feature type="transmembrane region" description="Helical" evidence="8">
    <location>
        <begin position="130"/>
        <end position="147"/>
    </location>
</feature>
<evidence type="ECO:0000256" key="8">
    <source>
        <dbReference type="SAM" id="Phobius"/>
    </source>
</evidence>
<dbReference type="STRING" id="67767.A0A0J7K140"/>
<comment type="similarity">
    <text evidence="2">Belongs to the Tim17/Tim22/Tim23 family.</text>
</comment>
<evidence type="ECO:0000256" key="5">
    <source>
        <dbReference type="ARBA" id="ARBA00023136"/>
    </source>
</evidence>
<evidence type="ECO:0000256" key="4">
    <source>
        <dbReference type="ARBA" id="ARBA00022989"/>
    </source>
</evidence>
<keyword evidence="5 8" id="KW-0472">Membrane</keyword>
<keyword evidence="4 8" id="KW-1133">Transmembrane helix</keyword>
<dbReference type="InterPro" id="IPR055299">
    <property type="entry name" value="TIMMDC1"/>
</dbReference>
<dbReference type="Pfam" id="PF02466">
    <property type="entry name" value="Tim17"/>
    <property type="match status" value="1"/>
</dbReference>
<evidence type="ECO:0000256" key="2">
    <source>
        <dbReference type="ARBA" id="ARBA00008444"/>
    </source>
</evidence>
<dbReference type="PANTHER" id="PTHR13002:SF1">
    <property type="entry name" value="COMPLEX I ASSEMBLY FACTOR TIMMDC1, MITOCHONDRIAL"/>
    <property type="match status" value="1"/>
</dbReference>
<evidence type="ECO:0000313" key="10">
    <source>
        <dbReference type="Proteomes" id="UP000036403"/>
    </source>
</evidence>
<dbReference type="GO" id="GO:0005739">
    <property type="term" value="C:mitochondrion"/>
    <property type="evidence" value="ECO:0007669"/>
    <property type="project" value="TreeGrafter"/>
</dbReference>
<accession>A0A0J7K140</accession>
<dbReference type="EMBL" id="LBMM01018019">
    <property type="protein sequence ID" value="KMQ83901.1"/>
    <property type="molecule type" value="Genomic_DNA"/>
</dbReference>
<evidence type="ECO:0000256" key="7">
    <source>
        <dbReference type="ARBA" id="ARBA00041344"/>
    </source>
</evidence>
<dbReference type="OrthoDB" id="5826189at2759"/>
<gene>
    <name evidence="9" type="ORF">RF55_18835</name>
</gene>
<evidence type="ECO:0000256" key="6">
    <source>
        <dbReference type="ARBA" id="ARBA00040778"/>
    </source>
</evidence>
<dbReference type="GO" id="GO:0032981">
    <property type="term" value="P:mitochondrial respiratory chain complex I assembly"/>
    <property type="evidence" value="ECO:0007669"/>
    <property type="project" value="InterPro"/>
</dbReference>
<comment type="subcellular location">
    <subcellularLocation>
        <location evidence="1">Membrane</location>
        <topology evidence="1">Multi-pass membrane protein</topology>
    </subcellularLocation>
</comment>
<evidence type="ECO:0000313" key="9">
    <source>
        <dbReference type="EMBL" id="KMQ83901.1"/>
    </source>
</evidence>
<keyword evidence="3 8" id="KW-0812">Transmembrane</keyword>
<dbReference type="GO" id="GO:0016020">
    <property type="term" value="C:membrane"/>
    <property type="evidence" value="ECO:0007669"/>
    <property type="project" value="UniProtKB-SubCell"/>
</dbReference>
<protein>
    <recommendedName>
        <fullName evidence="6">Complex I assembly factor TIMMDC1, mitochondrial</fullName>
    </recommendedName>
    <alternativeName>
        <fullName evidence="7">Translocase of inner mitochondrial membrane domain-containing protein 1</fullName>
    </alternativeName>
</protein>
<dbReference type="AlphaFoldDB" id="A0A0J7K140"/>